<keyword evidence="5" id="KW-0539">Nucleus</keyword>
<dbReference type="AlphaFoldDB" id="A0A6A2ZUY3"/>
<evidence type="ECO:0000256" key="4">
    <source>
        <dbReference type="ARBA" id="ARBA00023163"/>
    </source>
</evidence>
<dbReference type="InterPro" id="IPR018289">
    <property type="entry name" value="MULE_transposase_dom"/>
</dbReference>
<dbReference type="SUPFAM" id="SSF118290">
    <property type="entry name" value="WRKY DNA-binding domain"/>
    <property type="match status" value="1"/>
</dbReference>
<dbReference type="EMBL" id="VEPZ02001076">
    <property type="protein sequence ID" value="KAE8695730.1"/>
    <property type="molecule type" value="Genomic_DNA"/>
</dbReference>
<dbReference type="FunFam" id="2.20.25.80:FF:000002">
    <property type="entry name" value="probable WRKY transcription factor 31"/>
    <property type="match status" value="1"/>
</dbReference>
<feature type="region of interest" description="Disordered" evidence="6">
    <location>
        <begin position="449"/>
        <end position="526"/>
    </location>
</feature>
<organism evidence="8 9">
    <name type="scientific">Hibiscus syriacus</name>
    <name type="common">Rose of Sharon</name>
    <dbReference type="NCBI Taxonomy" id="106335"/>
    <lineage>
        <taxon>Eukaryota</taxon>
        <taxon>Viridiplantae</taxon>
        <taxon>Streptophyta</taxon>
        <taxon>Embryophyta</taxon>
        <taxon>Tracheophyta</taxon>
        <taxon>Spermatophyta</taxon>
        <taxon>Magnoliopsida</taxon>
        <taxon>eudicotyledons</taxon>
        <taxon>Gunneridae</taxon>
        <taxon>Pentapetalae</taxon>
        <taxon>rosids</taxon>
        <taxon>malvids</taxon>
        <taxon>Malvales</taxon>
        <taxon>Malvaceae</taxon>
        <taxon>Malvoideae</taxon>
        <taxon>Hibiscus</taxon>
    </lineage>
</organism>
<dbReference type="Pfam" id="PF10551">
    <property type="entry name" value="MULE"/>
    <property type="match status" value="1"/>
</dbReference>
<name>A0A6A2ZUY3_HIBSY</name>
<dbReference type="GO" id="GO:0043565">
    <property type="term" value="F:sequence-specific DNA binding"/>
    <property type="evidence" value="ECO:0007669"/>
    <property type="project" value="InterPro"/>
</dbReference>
<dbReference type="Gene3D" id="2.20.25.80">
    <property type="entry name" value="WRKY domain"/>
    <property type="match status" value="1"/>
</dbReference>
<dbReference type="InterPro" id="IPR003657">
    <property type="entry name" value="WRKY_dom"/>
</dbReference>
<keyword evidence="3" id="KW-0238">DNA-binding</keyword>
<keyword evidence="9" id="KW-1185">Reference proteome</keyword>
<keyword evidence="2" id="KW-0805">Transcription regulation</keyword>
<accession>A0A6A2ZUY3</accession>
<evidence type="ECO:0000256" key="5">
    <source>
        <dbReference type="ARBA" id="ARBA00023242"/>
    </source>
</evidence>
<dbReference type="PROSITE" id="PS50811">
    <property type="entry name" value="WRKY"/>
    <property type="match status" value="1"/>
</dbReference>
<feature type="compositionally biased region" description="Basic and acidic residues" evidence="6">
    <location>
        <begin position="453"/>
        <end position="472"/>
    </location>
</feature>
<evidence type="ECO:0000256" key="6">
    <source>
        <dbReference type="SAM" id="MobiDB-lite"/>
    </source>
</evidence>
<evidence type="ECO:0000313" key="9">
    <source>
        <dbReference type="Proteomes" id="UP000436088"/>
    </source>
</evidence>
<protein>
    <submittedName>
        <fullName evidence="8">Cell division cycle protein 48-like protein</fullName>
    </submittedName>
</protein>
<proteinExistence type="predicted"/>
<gene>
    <name evidence="8" type="ORF">F3Y22_tig00110692pilonHSYRG00028</name>
</gene>
<evidence type="ECO:0000259" key="7">
    <source>
        <dbReference type="PROSITE" id="PS50811"/>
    </source>
</evidence>
<evidence type="ECO:0000313" key="8">
    <source>
        <dbReference type="EMBL" id="KAE8695730.1"/>
    </source>
</evidence>
<dbReference type="InterPro" id="IPR044810">
    <property type="entry name" value="WRKY_plant"/>
</dbReference>
<evidence type="ECO:0000256" key="1">
    <source>
        <dbReference type="ARBA" id="ARBA00004123"/>
    </source>
</evidence>
<comment type="subcellular location">
    <subcellularLocation>
        <location evidence="1">Nucleus</location>
    </subcellularLocation>
</comment>
<dbReference type="GO" id="GO:0003700">
    <property type="term" value="F:DNA-binding transcription factor activity"/>
    <property type="evidence" value="ECO:0007669"/>
    <property type="project" value="InterPro"/>
</dbReference>
<dbReference type="GO" id="GO:0051301">
    <property type="term" value="P:cell division"/>
    <property type="evidence" value="ECO:0007669"/>
    <property type="project" value="UniProtKB-KW"/>
</dbReference>
<feature type="domain" description="WRKY" evidence="7">
    <location>
        <begin position="538"/>
        <end position="604"/>
    </location>
</feature>
<dbReference type="PANTHER" id="PTHR31429">
    <property type="entry name" value="WRKY TRANSCRIPTION FACTOR 36-RELATED"/>
    <property type="match status" value="1"/>
</dbReference>
<evidence type="ECO:0000256" key="3">
    <source>
        <dbReference type="ARBA" id="ARBA00023125"/>
    </source>
</evidence>
<dbReference type="PANTHER" id="PTHR31429:SF24">
    <property type="entry name" value="WRKY TRANSCRIPTION FACTOR 72-RELATED"/>
    <property type="match status" value="1"/>
</dbReference>
<comment type="caution">
    <text evidence="8">The sequence shown here is derived from an EMBL/GenBank/DDBJ whole genome shotgun (WGS) entry which is preliminary data.</text>
</comment>
<dbReference type="GO" id="GO:0005634">
    <property type="term" value="C:nucleus"/>
    <property type="evidence" value="ECO:0007669"/>
    <property type="project" value="UniProtKB-SubCell"/>
</dbReference>
<dbReference type="Proteomes" id="UP000436088">
    <property type="component" value="Unassembled WGS sequence"/>
</dbReference>
<dbReference type="Pfam" id="PF03106">
    <property type="entry name" value="WRKY"/>
    <property type="match status" value="1"/>
</dbReference>
<dbReference type="SMART" id="SM00774">
    <property type="entry name" value="WRKY"/>
    <property type="match status" value="1"/>
</dbReference>
<dbReference type="InterPro" id="IPR036576">
    <property type="entry name" value="WRKY_dom_sf"/>
</dbReference>
<evidence type="ECO:0000256" key="2">
    <source>
        <dbReference type="ARBA" id="ARBA00023015"/>
    </source>
</evidence>
<sequence>MIEWFAITANSTGLLDLTLSVLMQSSTVNQLSKLMVLSCMGNTSKFYYWLWSKMETTIFFLLRLPSFKEKTLREDTESWAFFLKNLRLHVVTRERVCIILDRGAEIKATMESLGTMYRPPHVQHRYCVRHIAAKYYRKYKKNDERQLVVRMGYELLPQRFESMLQEMFGKNKKGASTLWSSAKKCGQMRMTGDGNRNILPAAFALVQGEDTEYWAFFLKNLRLHVVTRERVCIISDRRAGIKAAMDSLGTMYRPPHVQHRYCVRHIAANYYGKYKKNDERQLVVRMGYELLPQRFESMLQELFGKNKKGCEYIMDISKEMWTNAYDGGYRYGHMTTNLAEAINSTLKGARHLPTEIGRKLQQNADLNSPSPRHEDLVDRKELRWMRWEENERLKKMLEKIQENYKSLQSSFFEILQQGAMKKPTSSLVSSLPVNVAELELVSFSLGRSSPMAESRKDGKTTSSIKSKDDPEIKPSLTLGLDSNYQLPTPGNSSEDQQKEYGAAETWPPSKIQKTTTRNGDEDQQNHVKRARVSVRARCDAPTMNDGCQWRKYGQKISKGNPCPRAYYRCTVAPGCPVRKQVQRCAEDMSILITTYEGNHNHPLPFTATAMASTTSAAASMLLSGSSTSQQGLNSTSTTTLPTQVLNGFNFSLHDNSTPRQFYLPNSTSSPLFPIITLDLTSSQPPSSNYFNRFSTDIPSFPSTSLNFSSSESNILPAVWGNGYSCYGAQVPYYQTRTGDLSLGKESQNQIYQSFSGNNQQGVTSQQSLTETLTKAITSDPSFRSVIAAAISSTVCGSAKSGDPADQKAEKFGQNLMQALISKDGKDHSA</sequence>
<feature type="compositionally biased region" description="Polar residues" evidence="6">
    <location>
        <begin position="480"/>
        <end position="494"/>
    </location>
</feature>
<reference evidence="8" key="1">
    <citation type="submission" date="2019-09" db="EMBL/GenBank/DDBJ databases">
        <title>Draft genome information of white flower Hibiscus syriacus.</title>
        <authorList>
            <person name="Kim Y.-M."/>
        </authorList>
    </citation>
    <scope>NUCLEOTIDE SEQUENCE [LARGE SCALE GENOMIC DNA]</scope>
    <source>
        <strain evidence="8">YM2019G1</strain>
    </source>
</reference>
<keyword evidence="4" id="KW-0804">Transcription</keyword>